<protein>
    <submittedName>
        <fullName evidence="1">Uncharacterized protein</fullName>
    </submittedName>
</protein>
<sequence>MAALISVFLGDSSIQHPASPFDANTSAAVVLKELQKAEVGTLKKESGVTVTEESGSLPAGAYRFYRAQTVPPPPPPLSLRSSYYSQTIPAPSSINYEEYRKMQGFNKNNSKQPGMSPALLNFRPPYAEPTPLQLMHPFFGTFMDIYYGRSTDPSTRPSRREYGFLQELCQTMCNVYSTEEDRQAAVRKNFRKYMQTGSVIIFDNKEGTGIETYPGCGTLQPDGAVLDRNPGATWMSAVEEDKNELGSTKADPYVQGSTYYLHFWRNRHDSFYHQNSCCPSLLLEVVGACLRVSALAFGARVMVQPLTPYLHVMAMQRHDPCHMEATARALLAYRIIVDLLNTYCEQLMQASYQPMQQPAVQRHLAQQVWMGQHTSMGVVPRELVVAGLPWRLQNPTLGIQQLMRDRPLYLVQLDQQPRRLFKYTERYSCDVHRLLAGSESPLAPQLHSCIMLPGGMYEVQMDFLAAEEGWQMLQDCSDIVAARGAALQALARVHGLQMLDAGGIARRVVLGDARDSNVMVRTMHAGGVEVRFVDMDWAGFEGEARYPPFMSPMVAWPDGAADGELITQQHDTLLLGSAVQHSTFARSWAT</sequence>
<dbReference type="Proteomes" id="UP001491310">
    <property type="component" value="Unassembled WGS sequence"/>
</dbReference>
<name>A0ABR2YZC5_9CHLO</name>
<comment type="caution">
    <text evidence="1">The sequence shown here is derived from an EMBL/GenBank/DDBJ whole genome shotgun (WGS) entry which is preliminary data.</text>
</comment>
<organism evidence="1 2">
    <name type="scientific">Coccomyxa subellipsoidea</name>
    <dbReference type="NCBI Taxonomy" id="248742"/>
    <lineage>
        <taxon>Eukaryota</taxon>
        <taxon>Viridiplantae</taxon>
        <taxon>Chlorophyta</taxon>
        <taxon>core chlorophytes</taxon>
        <taxon>Trebouxiophyceae</taxon>
        <taxon>Trebouxiophyceae incertae sedis</taxon>
        <taxon>Coccomyxaceae</taxon>
        <taxon>Coccomyxa</taxon>
    </lineage>
</organism>
<proteinExistence type="predicted"/>
<dbReference type="EMBL" id="JALJOT010000003">
    <property type="protein sequence ID" value="KAK9916714.1"/>
    <property type="molecule type" value="Genomic_DNA"/>
</dbReference>
<reference evidence="1 2" key="1">
    <citation type="journal article" date="2024" name="Nat. Commun.">
        <title>Phylogenomics reveals the evolutionary origins of lichenization in chlorophyte algae.</title>
        <authorList>
            <person name="Puginier C."/>
            <person name="Libourel C."/>
            <person name="Otte J."/>
            <person name="Skaloud P."/>
            <person name="Haon M."/>
            <person name="Grisel S."/>
            <person name="Petersen M."/>
            <person name="Berrin J.G."/>
            <person name="Delaux P.M."/>
            <person name="Dal Grande F."/>
            <person name="Keller J."/>
        </authorList>
    </citation>
    <scope>NUCLEOTIDE SEQUENCE [LARGE SCALE GENOMIC DNA]</scope>
    <source>
        <strain evidence="1 2">SAG 216-7</strain>
    </source>
</reference>
<keyword evidence="2" id="KW-1185">Reference proteome</keyword>
<accession>A0ABR2YZC5</accession>
<evidence type="ECO:0000313" key="1">
    <source>
        <dbReference type="EMBL" id="KAK9916714.1"/>
    </source>
</evidence>
<evidence type="ECO:0000313" key="2">
    <source>
        <dbReference type="Proteomes" id="UP001491310"/>
    </source>
</evidence>
<gene>
    <name evidence="1" type="ORF">WJX75_006182</name>
</gene>